<evidence type="ECO:0000256" key="1">
    <source>
        <dbReference type="ARBA" id="ARBA00004170"/>
    </source>
</evidence>
<evidence type="ECO:0000313" key="9">
    <source>
        <dbReference type="Proteomes" id="UP000887575"/>
    </source>
</evidence>
<evidence type="ECO:0000313" key="10">
    <source>
        <dbReference type="WBParaSite" id="MBELARI_LOCUS4735"/>
    </source>
</evidence>
<dbReference type="GO" id="GO:0016192">
    <property type="term" value="P:vesicle-mediated transport"/>
    <property type="evidence" value="ECO:0007669"/>
    <property type="project" value="UniProtKB-KW"/>
</dbReference>
<dbReference type="SUPFAM" id="SSF48452">
    <property type="entry name" value="TPR-like"/>
    <property type="match status" value="1"/>
</dbReference>
<dbReference type="Pfam" id="PF14938">
    <property type="entry name" value="SNAP"/>
    <property type="match status" value="1"/>
</dbReference>
<dbReference type="GO" id="GO:0006886">
    <property type="term" value="P:intracellular protein transport"/>
    <property type="evidence" value="ECO:0007669"/>
    <property type="project" value="InterPro"/>
</dbReference>
<evidence type="ECO:0000256" key="8">
    <source>
        <dbReference type="ARBA" id="ARBA00042485"/>
    </source>
</evidence>
<keyword evidence="6" id="KW-0472">Membrane</keyword>
<evidence type="ECO:0000256" key="5">
    <source>
        <dbReference type="ARBA" id="ARBA00022927"/>
    </source>
</evidence>
<evidence type="ECO:0000256" key="2">
    <source>
        <dbReference type="ARBA" id="ARBA00010050"/>
    </source>
</evidence>
<dbReference type="WBParaSite" id="MBELARI_LOCUS4735">
    <property type="protein sequence ID" value="MBELARI_LOCUS4735"/>
    <property type="gene ID" value="MBELARI_LOCUS4735"/>
</dbReference>
<keyword evidence="5" id="KW-0653">Protein transport</keyword>
<dbReference type="AlphaFoldDB" id="A0AAF3FCY3"/>
<protein>
    <recommendedName>
        <fullName evidence="7">Gamma-soluble NSF attachment protein</fullName>
    </recommendedName>
    <alternativeName>
        <fullName evidence="8">N-ethylmaleimide-sensitive factor attachment protein gamma</fullName>
    </alternativeName>
</protein>
<evidence type="ECO:0000256" key="3">
    <source>
        <dbReference type="ARBA" id="ARBA00022448"/>
    </source>
</evidence>
<dbReference type="GO" id="GO:0019905">
    <property type="term" value="F:syntaxin binding"/>
    <property type="evidence" value="ECO:0007669"/>
    <property type="project" value="TreeGrafter"/>
</dbReference>
<proteinExistence type="inferred from homology"/>
<comment type="similarity">
    <text evidence="2">Belongs to the SNAP family.</text>
</comment>
<dbReference type="InterPro" id="IPR011990">
    <property type="entry name" value="TPR-like_helical_dom_sf"/>
</dbReference>
<organism evidence="9 10">
    <name type="scientific">Mesorhabditis belari</name>
    <dbReference type="NCBI Taxonomy" id="2138241"/>
    <lineage>
        <taxon>Eukaryota</taxon>
        <taxon>Metazoa</taxon>
        <taxon>Ecdysozoa</taxon>
        <taxon>Nematoda</taxon>
        <taxon>Chromadorea</taxon>
        <taxon>Rhabditida</taxon>
        <taxon>Rhabditina</taxon>
        <taxon>Rhabditomorpha</taxon>
        <taxon>Rhabditoidea</taxon>
        <taxon>Rhabditidae</taxon>
        <taxon>Mesorhabditinae</taxon>
        <taxon>Mesorhabditis</taxon>
    </lineage>
</organism>
<dbReference type="PANTHER" id="PTHR13768:SF2">
    <property type="entry name" value="GAMMA-SOLUBLE NSF ATTACHMENT PROTEIN"/>
    <property type="match status" value="1"/>
</dbReference>
<reference evidence="10" key="1">
    <citation type="submission" date="2024-02" db="UniProtKB">
        <authorList>
            <consortium name="WormBaseParasite"/>
        </authorList>
    </citation>
    <scope>IDENTIFICATION</scope>
</reference>
<evidence type="ECO:0000256" key="7">
    <source>
        <dbReference type="ARBA" id="ARBA00040047"/>
    </source>
</evidence>
<dbReference type="GO" id="GO:0005483">
    <property type="term" value="F:soluble NSF attachment protein activity"/>
    <property type="evidence" value="ECO:0007669"/>
    <property type="project" value="TreeGrafter"/>
</dbReference>
<dbReference type="Gene3D" id="1.25.40.10">
    <property type="entry name" value="Tetratricopeptide repeat domain"/>
    <property type="match status" value="1"/>
</dbReference>
<keyword evidence="4" id="KW-0931">ER-Golgi transport</keyword>
<name>A0AAF3FCY3_9BILA</name>
<dbReference type="InterPro" id="IPR000744">
    <property type="entry name" value="NSF_attach"/>
</dbReference>
<keyword evidence="3" id="KW-0813">Transport</keyword>
<accession>A0AAF3FCY3</accession>
<dbReference type="Proteomes" id="UP000887575">
    <property type="component" value="Unassembled WGS sequence"/>
</dbReference>
<dbReference type="PANTHER" id="PTHR13768">
    <property type="entry name" value="SOLUBLE NSF ATTACHMENT PROTEIN SNAP"/>
    <property type="match status" value="1"/>
</dbReference>
<dbReference type="GO" id="GO:0031201">
    <property type="term" value="C:SNARE complex"/>
    <property type="evidence" value="ECO:0007669"/>
    <property type="project" value="TreeGrafter"/>
</dbReference>
<evidence type="ECO:0000256" key="6">
    <source>
        <dbReference type="ARBA" id="ARBA00023136"/>
    </source>
</evidence>
<sequence>MSQSARLAEADQCEKKAAECLKTSMIKLKFNPDYDGAATALERASVCYKNAGDPKKAAKVLQDAAGYYEQTRNGFHAAKARENAAILLRDAGDTTAAFTLLEQAINGYAECGSMDTAALSIDRGVKLVEKDQPEKAIMLYERGLELVQQSDRSKMAGEFLTGITKLSLRLEDYPRAIRSIRMEIEKYAEVKESLRIGQLALGAVLVQLAREDYVAALKEYAWAIQQCPDFERTDDAAACQSLIASYEAGDDSAFQNALRRGNVRSMDNDYLRLQKKLKVPTVVRSEGGLEEDDDDLR</sequence>
<evidence type="ECO:0000256" key="4">
    <source>
        <dbReference type="ARBA" id="ARBA00022892"/>
    </source>
</evidence>
<comment type="subcellular location">
    <subcellularLocation>
        <location evidence="1">Membrane</location>
        <topology evidence="1">Peripheral membrane protein</topology>
    </subcellularLocation>
</comment>
<dbReference type="GO" id="GO:0005774">
    <property type="term" value="C:vacuolar membrane"/>
    <property type="evidence" value="ECO:0007669"/>
    <property type="project" value="TreeGrafter"/>
</dbReference>
<keyword evidence="9" id="KW-1185">Reference proteome</keyword>